<name>A0A803QF42_CANSA</name>
<dbReference type="Gramene" id="evm.model.09.1649">
    <property type="protein sequence ID" value="cds.evm.model.09.1649"/>
    <property type="gene ID" value="evm.TU.09.1649"/>
</dbReference>
<dbReference type="PANTHER" id="PTHR47074:SF11">
    <property type="entry name" value="REVERSE TRANSCRIPTASE-LIKE PROTEIN"/>
    <property type="match status" value="1"/>
</dbReference>
<reference evidence="2" key="2">
    <citation type="submission" date="2021-03" db="UniProtKB">
        <authorList>
            <consortium name="EnsemblPlants"/>
        </authorList>
    </citation>
    <scope>IDENTIFICATION</scope>
</reference>
<dbReference type="InterPro" id="IPR036397">
    <property type="entry name" value="RNaseH_sf"/>
</dbReference>
<feature type="domain" description="RNase H type-1" evidence="1">
    <location>
        <begin position="84"/>
        <end position="202"/>
    </location>
</feature>
<evidence type="ECO:0000259" key="1">
    <source>
        <dbReference type="Pfam" id="PF13456"/>
    </source>
</evidence>
<dbReference type="InterPro" id="IPR044730">
    <property type="entry name" value="RNase_H-like_dom_plant"/>
</dbReference>
<keyword evidence="3" id="KW-1185">Reference proteome</keyword>
<accession>A0A803QF42</accession>
<reference evidence="2" key="1">
    <citation type="submission" date="2018-11" db="EMBL/GenBank/DDBJ databases">
        <authorList>
            <person name="Grassa J C."/>
        </authorList>
    </citation>
    <scope>NUCLEOTIDE SEQUENCE [LARGE SCALE GENOMIC DNA]</scope>
</reference>
<dbReference type="GO" id="GO:0004523">
    <property type="term" value="F:RNA-DNA hybrid ribonuclease activity"/>
    <property type="evidence" value="ECO:0007669"/>
    <property type="project" value="InterPro"/>
</dbReference>
<dbReference type="EMBL" id="UZAU01000774">
    <property type="status" value="NOT_ANNOTATED_CDS"/>
    <property type="molecule type" value="Genomic_DNA"/>
</dbReference>
<protein>
    <recommendedName>
        <fullName evidence="1">RNase H type-1 domain-containing protein</fullName>
    </recommendedName>
</protein>
<sequence>MLLDGNHGEVAVNPAMISWSIWKTRNEVFWQKKTSPTLSVVPSARKALDQWRVAKNNTAGTFATRLYSKSNIWSKPMGNKIKVNVDGAIFEAQQRFGFGCVARDHFGHLTEAISDSRVGVVLPEIAEVIGMKEALSWIKKKGWEDMIIETDSLIVVQALNSSVHMTSHFGLLVEDCRLILSTLKNILISFVYRYANRAAHNCLARGSCYLSGCLFNELKAPVVLKNIVMAEAVS</sequence>
<evidence type="ECO:0000313" key="2">
    <source>
        <dbReference type="EnsemblPlants" id="cds.evm.model.09.1649"/>
    </source>
</evidence>
<proteinExistence type="predicted"/>
<dbReference type="InterPro" id="IPR052929">
    <property type="entry name" value="RNase_H-like_EbsB-rel"/>
</dbReference>
<dbReference type="GO" id="GO:0003676">
    <property type="term" value="F:nucleic acid binding"/>
    <property type="evidence" value="ECO:0007669"/>
    <property type="project" value="InterPro"/>
</dbReference>
<dbReference type="Pfam" id="PF13456">
    <property type="entry name" value="RVT_3"/>
    <property type="match status" value="1"/>
</dbReference>
<dbReference type="Gene3D" id="3.30.420.10">
    <property type="entry name" value="Ribonuclease H-like superfamily/Ribonuclease H"/>
    <property type="match status" value="1"/>
</dbReference>
<dbReference type="InterPro" id="IPR002156">
    <property type="entry name" value="RNaseH_domain"/>
</dbReference>
<dbReference type="Proteomes" id="UP000596661">
    <property type="component" value="Chromosome 9"/>
</dbReference>
<dbReference type="InterPro" id="IPR012337">
    <property type="entry name" value="RNaseH-like_sf"/>
</dbReference>
<organism evidence="2 3">
    <name type="scientific">Cannabis sativa</name>
    <name type="common">Hemp</name>
    <name type="synonym">Marijuana</name>
    <dbReference type="NCBI Taxonomy" id="3483"/>
    <lineage>
        <taxon>Eukaryota</taxon>
        <taxon>Viridiplantae</taxon>
        <taxon>Streptophyta</taxon>
        <taxon>Embryophyta</taxon>
        <taxon>Tracheophyta</taxon>
        <taxon>Spermatophyta</taxon>
        <taxon>Magnoliopsida</taxon>
        <taxon>eudicotyledons</taxon>
        <taxon>Gunneridae</taxon>
        <taxon>Pentapetalae</taxon>
        <taxon>rosids</taxon>
        <taxon>fabids</taxon>
        <taxon>Rosales</taxon>
        <taxon>Cannabaceae</taxon>
        <taxon>Cannabis</taxon>
    </lineage>
</organism>
<dbReference type="EnsemblPlants" id="evm.model.09.1649">
    <property type="protein sequence ID" value="cds.evm.model.09.1649"/>
    <property type="gene ID" value="evm.TU.09.1649"/>
</dbReference>
<dbReference type="SUPFAM" id="SSF53098">
    <property type="entry name" value="Ribonuclease H-like"/>
    <property type="match status" value="1"/>
</dbReference>
<dbReference type="CDD" id="cd06222">
    <property type="entry name" value="RNase_H_like"/>
    <property type="match status" value="1"/>
</dbReference>
<dbReference type="PANTHER" id="PTHR47074">
    <property type="entry name" value="BNAC02G40300D PROTEIN"/>
    <property type="match status" value="1"/>
</dbReference>
<dbReference type="OMA" id="AHNCLAR"/>
<dbReference type="AlphaFoldDB" id="A0A803QF42"/>
<evidence type="ECO:0000313" key="3">
    <source>
        <dbReference type="Proteomes" id="UP000596661"/>
    </source>
</evidence>